<dbReference type="AlphaFoldDB" id="A0A0R1RDN5"/>
<accession>A0A0R1RDN5</accession>
<organism evidence="1 2">
    <name type="scientific">Furfurilactobacillus rossiae DSM 15814</name>
    <dbReference type="NCBI Taxonomy" id="1114972"/>
    <lineage>
        <taxon>Bacteria</taxon>
        <taxon>Bacillati</taxon>
        <taxon>Bacillota</taxon>
        <taxon>Bacilli</taxon>
        <taxon>Lactobacillales</taxon>
        <taxon>Lactobacillaceae</taxon>
        <taxon>Furfurilactobacillus</taxon>
    </lineage>
</organism>
<comment type="caution">
    <text evidence="1">The sequence shown here is derived from an EMBL/GenBank/DDBJ whole genome shotgun (WGS) entry which is preliminary data.</text>
</comment>
<name>A0A0R1RDN5_9LACO</name>
<protein>
    <submittedName>
        <fullName evidence="1">Uncharacterized protein</fullName>
    </submittedName>
</protein>
<proteinExistence type="predicted"/>
<dbReference type="EMBL" id="AZFF01000008">
    <property type="protein sequence ID" value="KRL54489.1"/>
    <property type="molecule type" value="Genomic_DNA"/>
</dbReference>
<keyword evidence="2" id="KW-1185">Reference proteome</keyword>
<reference evidence="1 2" key="1">
    <citation type="journal article" date="2015" name="Genome Announc.">
        <title>Expanding the biotechnology potential of lactobacilli through comparative genomics of 213 strains and associated genera.</title>
        <authorList>
            <person name="Sun Z."/>
            <person name="Harris H.M."/>
            <person name="McCann A."/>
            <person name="Guo C."/>
            <person name="Argimon S."/>
            <person name="Zhang W."/>
            <person name="Yang X."/>
            <person name="Jeffery I.B."/>
            <person name="Cooney J.C."/>
            <person name="Kagawa T.F."/>
            <person name="Liu W."/>
            <person name="Song Y."/>
            <person name="Salvetti E."/>
            <person name="Wrobel A."/>
            <person name="Rasinkangas P."/>
            <person name="Parkhill J."/>
            <person name="Rea M.C."/>
            <person name="O'Sullivan O."/>
            <person name="Ritari J."/>
            <person name="Douillard F.P."/>
            <person name="Paul Ross R."/>
            <person name="Yang R."/>
            <person name="Briner A.E."/>
            <person name="Felis G.E."/>
            <person name="de Vos W.M."/>
            <person name="Barrangou R."/>
            <person name="Klaenhammer T.R."/>
            <person name="Caufield P.W."/>
            <person name="Cui Y."/>
            <person name="Zhang H."/>
            <person name="O'Toole P.W."/>
        </authorList>
    </citation>
    <scope>NUCLEOTIDE SEQUENCE [LARGE SCALE GENOMIC DNA]</scope>
    <source>
        <strain evidence="1 2">DSM 15814</strain>
    </source>
</reference>
<gene>
    <name evidence="1" type="ORF">FD35_GL002557</name>
</gene>
<evidence type="ECO:0000313" key="2">
    <source>
        <dbReference type="Proteomes" id="UP000051999"/>
    </source>
</evidence>
<evidence type="ECO:0000313" key="1">
    <source>
        <dbReference type="EMBL" id="KRL54489.1"/>
    </source>
</evidence>
<sequence>MQSSTQYFLTDREKQSMLHQLFDSGVLEYSGLISSKNRNVAFEFLRNANEFVQEGTNQIIFGKLSQKRDVNDFQWDDINTGLSEEVSSPEGKEFASKSYFLLDTSDFTLSYCRGAMAPTVLAFRDMISNLTNINEYQQNGFRREFGEIDLLSIPDGFELLKHKKDFGLITYSIEVPAKTPRNLTGLGLSQQRKLKNQGRTTIDVKVRMEKRKKSMFSSIDDLKEYIDDLTTDDHMKDIRINARDSEAEKFETISLQNNPYIQHVEFDFDEDHDTVRDYENRLADAMIQNYLTHKDEINRYLGNND</sequence>
<dbReference type="PATRIC" id="fig|1114972.6.peg.2622"/>
<dbReference type="Proteomes" id="UP000051999">
    <property type="component" value="Unassembled WGS sequence"/>
</dbReference>